<evidence type="ECO:0000256" key="1">
    <source>
        <dbReference type="SAM" id="MobiDB-lite"/>
    </source>
</evidence>
<feature type="compositionally biased region" description="Basic and acidic residues" evidence="1">
    <location>
        <begin position="128"/>
        <end position="157"/>
    </location>
</feature>
<evidence type="ECO:0000313" key="4">
    <source>
        <dbReference type="Proteomes" id="UP000011744"/>
    </source>
</evidence>
<dbReference type="STRING" id="1244869.H261_05694"/>
<organism evidence="3 4">
    <name type="scientific">Paramagnetospirillum caucaseum</name>
    <dbReference type="NCBI Taxonomy" id="1244869"/>
    <lineage>
        <taxon>Bacteria</taxon>
        <taxon>Pseudomonadati</taxon>
        <taxon>Pseudomonadota</taxon>
        <taxon>Alphaproteobacteria</taxon>
        <taxon>Rhodospirillales</taxon>
        <taxon>Magnetospirillaceae</taxon>
        <taxon>Paramagnetospirillum</taxon>
    </lineage>
</organism>
<feature type="signal peptide" evidence="2">
    <location>
        <begin position="1"/>
        <end position="24"/>
    </location>
</feature>
<dbReference type="PATRIC" id="fig|1244869.3.peg.1139"/>
<protein>
    <submittedName>
        <fullName evidence="3">Uncharacterized protein</fullName>
    </submittedName>
</protein>
<keyword evidence="2" id="KW-0732">Signal</keyword>
<proteinExistence type="predicted"/>
<reference evidence="3 4" key="1">
    <citation type="journal article" date="2014" name="Genome Announc.">
        <title>Draft Genome Sequence of Magnetospirillum sp. Strain SO-1, a Freshwater Magnetotactic Bacterium Isolated from the Ol'khovka River, Russia.</title>
        <authorList>
            <person name="Grouzdev D.S."/>
            <person name="Dziuba M.V."/>
            <person name="Sukhacheva M.S."/>
            <person name="Mardanov A.V."/>
            <person name="Beletskiy A.V."/>
            <person name="Kuznetsov B.B."/>
            <person name="Skryabin K.G."/>
        </authorList>
    </citation>
    <scope>NUCLEOTIDE SEQUENCE [LARGE SCALE GENOMIC DNA]</scope>
    <source>
        <strain evidence="3 4">SO-1</strain>
    </source>
</reference>
<evidence type="ECO:0000256" key="2">
    <source>
        <dbReference type="SAM" id="SignalP"/>
    </source>
</evidence>
<feature type="compositionally biased region" description="Pro residues" evidence="1">
    <location>
        <begin position="40"/>
        <end position="50"/>
    </location>
</feature>
<feature type="chain" id="PRO_5004031085" evidence="2">
    <location>
        <begin position="25"/>
        <end position="402"/>
    </location>
</feature>
<accession>M2ZU25</accession>
<name>M2ZU25_9PROT</name>
<comment type="caution">
    <text evidence="3">The sequence shown here is derived from an EMBL/GenBank/DDBJ whole genome shotgun (WGS) entry which is preliminary data.</text>
</comment>
<dbReference type="Proteomes" id="UP000011744">
    <property type="component" value="Unassembled WGS sequence"/>
</dbReference>
<dbReference type="AlphaFoldDB" id="M2ZU25"/>
<feature type="region of interest" description="Disordered" evidence="1">
    <location>
        <begin position="40"/>
        <end position="100"/>
    </location>
</feature>
<gene>
    <name evidence="3" type="ORF">H261_05694</name>
</gene>
<feature type="compositionally biased region" description="Pro residues" evidence="1">
    <location>
        <begin position="190"/>
        <end position="213"/>
    </location>
</feature>
<keyword evidence="4" id="KW-1185">Reference proteome</keyword>
<sequence length="402" mass="43819">MNIRRTGWLVALAMIAAAPDGALAWKPKDNKCSICPSCCAPPPAPAPRATPPSGGGGSGYGTPAFPPPSRDPQRLAEMQRNEKAAEDAWNRGDADESERRLQNALAMADEAGDRARIQSGLDRVRAFQAAERERKAREERDRQRAQAEADFQHKVDDMLSGYKADFDGTGVAPDMGEPVDNRPDHLKGLPVPPRQSPPPQVAATPRPPPPEPESGPVTVPDRPLPTSPKYKEPPPPMISAVPPTPHVARTVEEALNRARGNPVDAQFVLGTNSLKHYPDGDPPATQEELSYLGGMARSYVGRGGRSSVSPDIDPSQNLRIKLEAAKGDPQYGGMQRAAQYRDQWMARRNEWIKRGTEISRDGSLEGAVEVLAEQYRDRPNPDILNAIRYMEGSRQHATVPGR</sequence>
<feature type="compositionally biased region" description="Basic and acidic residues" evidence="1">
    <location>
        <begin position="71"/>
        <end position="100"/>
    </location>
</feature>
<feature type="region of interest" description="Disordered" evidence="1">
    <location>
        <begin position="128"/>
        <end position="243"/>
    </location>
</feature>
<dbReference type="RefSeq" id="WP_008615301.1">
    <property type="nucleotide sequence ID" value="NZ_AONQ01000011.1"/>
</dbReference>
<evidence type="ECO:0000313" key="3">
    <source>
        <dbReference type="EMBL" id="EME70877.1"/>
    </source>
</evidence>
<dbReference type="EMBL" id="AONQ01000011">
    <property type="protein sequence ID" value="EME70877.1"/>
    <property type="molecule type" value="Genomic_DNA"/>
</dbReference>
<feature type="compositionally biased region" description="Pro residues" evidence="1">
    <location>
        <begin position="233"/>
        <end position="243"/>
    </location>
</feature>